<protein>
    <recommendedName>
        <fullName evidence="2">Microbial-type PARG catalytic domain-containing protein</fullName>
    </recommendedName>
</protein>
<dbReference type="EMBL" id="JANAWD010000204">
    <property type="protein sequence ID" value="KAJ3484033.1"/>
    <property type="molecule type" value="Genomic_DNA"/>
</dbReference>
<feature type="region of interest" description="Disordered" evidence="1">
    <location>
        <begin position="112"/>
        <end position="135"/>
    </location>
</feature>
<dbReference type="InterPro" id="IPR012664">
    <property type="entry name" value="CHP02452"/>
</dbReference>
<reference evidence="3" key="1">
    <citation type="submission" date="2022-07" db="EMBL/GenBank/DDBJ databases">
        <title>Genome Sequence of Physisporinus lineatus.</title>
        <authorList>
            <person name="Buettner E."/>
        </authorList>
    </citation>
    <scope>NUCLEOTIDE SEQUENCE</scope>
    <source>
        <strain evidence="3">VT162</strain>
    </source>
</reference>
<dbReference type="InterPro" id="IPR043472">
    <property type="entry name" value="Macro_dom-like"/>
</dbReference>
<sequence length="453" mass="50179">MKFRKQSSRSRQRRNSPSISTIKYSSPEVIKRQRFKKQRLRGRQPQGHQDQASPSAAAATASKHASSARRRPRKPSIKSIPSKEARDLWANMADETLRIALGDGKYVEERYNLPATSSPNDGSDRQTFPQSSLVSDASGTTYSVKRIEHDIFLPINLSRQSTEFYPHNCDSLSTWAVGKPRTLPVGQTTTIDFQKCSTLTAARRLSQLSEDKSKVGVLSFASPKRPCGNFLHGSSEQEETMARYTSLVANLTSSAAQNFYKEHRKFSREDGCGLHDHSLVHSPGVVVFRSDSDDEDAFLRAVASSPPIGGSFIPPYQIDVVSAVPVNAAAIRAKSLTTLAEKPISEEDIRSHMKERMARILRLFEEKGNKNIVLGAFGCSSSENKVDVVAGVWAELLVCGDTEGEDGTSHPARFKDVFSNIVFAIPGRMYPTFKEAFELRLFEAQLIESFSAL</sequence>
<keyword evidence="4" id="KW-1185">Reference proteome</keyword>
<proteinExistence type="predicted"/>
<feature type="domain" description="Microbial-type PARG catalytic" evidence="2">
    <location>
        <begin position="146"/>
        <end position="289"/>
    </location>
</feature>
<dbReference type="AlphaFoldDB" id="A0AAD5YGH5"/>
<dbReference type="NCBIfam" id="TIGR02452">
    <property type="entry name" value="TIGR02452 family protein"/>
    <property type="match status" value="1"/>
</dbReference>
<feature type="compositionally biased region" description="Basic residues" evidence="1">
    <location>
        <begin position="32"/>
        <end position="42"/>
    </location>
</feature>
<comment type="caution">
    <text evidence="3">The sequence shown here is derived from an EMBL/GenBank/DDBJ whole genome shotgun (WGS) entry which is preliminary data.</text>
</comment>
<evidence type="ECO:0000259" key="2">
    <source>
        <dbReference type="Pfam" id="PF10021"/>
    </source>
</evidence>
<organism evidence="3 4">
    <name type="scientific">Meripilus lineatus</name>
    <dbReference type="NCBI Taxonomy" id="2056292"/>
    <lineage>
        <taxon>Eukaryota</taxon>
        <taxon>Fungi</taxon>
        <taxon>Dikarya</taxon>
        <taxon>Basidiomycota</taxon>
        <taxon>Agaricomycotina</taxon>
        <taxon>Agaricomycetes</taxon>
        <taxon>Polyporales</taxon>
        <taxon>Meripilaceae</taxon>
        <taxon>Meripilus</taxon>
    </lineage>
</organism>
<dbReference type="Pfam" id="PF10021">
    <property type="entry name" value="PARG_cat_microb"/>
    <property type="match status" value="1"/>
</dbReference>
<evidence type="ECO:0000313" key="4">
    <source>
        <dbReference type="Proteomes" id="UP001212997"/>
    </source>
</evidence>
<evidence type="ECO:0000313" key="3">
    <source>
        <dbReference type="EMBL" id="KAJ3484033.1"/>
    </source>
</evidence>
<dbReference type="Gene3D" id="3.40.220.10">
    <property type="entry name" value="Leucine Aminopeptidase, subunit E, domain 1"/>
    <property type="match status" value="1"/>
</dbReference>
<feature type="compositionally biased region" description="Basic residues" evidence="1">
    <location>
        <begin position="66"/>
        <end position="76"/>
    </location>
</feature>
<evidence type="ECO:0000256" key="1">
    <source>
        <dbReference type="SAM" id="MobiDB-lite"/>
    </source>
</evidence>
<feature type="region of interest" description="Disordered" evidence="1">
    <location>
        <begin position="1"/>
        <end position="82"/>
    </location>
</feature>
<dbReference type="Proteomes" id="UP001212997">
    <property type="component" value="Unassembled WGS sequence"/>
</dbReference>
<name>A0AAD5YGH5_9APHY</name>
<dbReference type="PANTHER" id="PTHR35596">
    <property type="entry name" value="DUF2263 DOMAIN-CONTAINING PROTEIN"/>
    <property type="match status" value="1"/>
</dbReference>
<feature type="compositionally biased region" description="Low complexity" evidence="1">
    <location>
        <begin position="52"/>
        <end position="65"/>
    </location>
</feature>
<feature type="compositionally biased region" description="Basic residues" evidence="1">
    <location>
        <begin position="1"/>
        <end position="14"/>
    </location>
</feature>
<gene>
    <name evidence="3" type="ORF">NLI96_g5909</name>
</gene>
<dbReference type="InterPro" id="IPR019261">
    <property type="entry name" value="PARG_cat_microbial"/>
</dbReference>
<accession>A0AAD5YGH5</accession>
<feature type="compositionally biased region" description="Polar residues" evidence="1">
    <location>
        <begin position="114"/>
        <end position="135"/>
    </location>
</feature>
<dbReference type="PANTHER" id="PTHR35596:SF1">
    <property type="entry name" value="MICROBIAL-TYPE PARG CATALYTIC DOMAIN-CONTAINING PROTEIN"/>
    <property type="match status" value="1"/>
</dbReference>